<keyword evidence="2 4" id="KW-0863">Zinc-finger</keyword>
<comment type="caution">
    <text evidence="7">The sequence shown here is derived from an EMBL/GenBank/DDBJ whole genome shotgun (WGS) entry which is preliminary data.</text>
</comment>
<feature type="domain" description="GRF-type" evidence="6">
    <location>
        <begin position="2"/>
        <end position="45"/>
    </location>
</feature>
<feature type="non-terminal residue" evidence="7">
    <location>
        <position position="1"/>
    </location>
</feature>
<reference evidence="7" key="1">
    <citation type="journal article" date="2020" name="Stud. Mycol.">
        <title>101 Dothideomycetes genomes: a test case for predicting lifestyles and emergence of pathogens.</title>
        <authorList>
            <person name="Haridas S."/>
            <person name="Albert R."/>
            <person name="Binder M."/>
            <person name="Bloem J."/>
            <person name="Labutti K."/>
            <person name="Salamov A."/>
            <person name="Andreopoulos B."/>
            <person name="Baker S."/>
            <person name="Barry K."/>
            <person name="Bills G."/>
            <person name="Bluhm B."/>
            <person name="Cannon C."/>
            <person name="Castanera R."/>
            <person name="Culley D."/>
            <person name="Daum C."/>
            <person name="Ezra D."/>
            <person name="Gonzalez J."/>
            <person name="Henrissat B."/>
            <person name="Kuo A."/>
            <person name="Liang C."/>
            <person name="Lipzen A."/>
            <person name="Lutzoni F."/>
            <person name="Magnuson J."/>
            <person name="Mondo S."/>
            <person name="Nolan M."/>
            <person name="Ohm R."/>
            <person name="Pangilinan J."/>
            <person name="Park H.-J."/>
            <person name="Ramirez L."/>
            <person name="Alfaro M."/>
            <person name="Sun H."/>
            <person name="Tritt A."/>
            <person name="Yoshinaga Y."/>
            <person name="Zwiers L.-H."/>
            <person name="Turgeon B."/>
            <person name="Goodwin S."/>
            <person name="Spatafora J."/>
            <person name="Crous P."/>
            <person name="Grigoriev I."/>
        </authorList>
    </citation>
    <scope>NUCLEOTIDE SEQUENCE</scope>
    <source>
        <strain evidence="7">CBS 121410</strain>
    </source>
</reference>
<evidence type="ECO:0000256" key="4">
    <source>
        <dbReference type="PROSITE-ProRule" id="PRU01343"/>
    </source>
</evidence>
<keyword evidence="3" id="KW-0862">Zinc</keyword>
<evidence type="ECO:0000313" key="7">
    <source>
        <dbReference type="EMBL" id="KAF2085647.1"/>
    </source>
</evidence>
<dbReference type="OrthoDB" id="430051at2759"/>
<protein>
    <recommendedName>
        <fullName evidence="6">GRF-type domain-containing protein</fullName>
    </recommendedName>
</protein>
<accession>A0A9P4HS93</accession>
<feature type="region of interest" description="Disordered" evidence="5">
    <location>
        <begin position="152"/>
        <end position="180"/>
    </location>
</feature>
<evidence type="ECO:0000313" key="8">
    <source>
        <dbReference type="Proteomes" id="UP000799776"/>
    </source>
</evidence>
<feature type="non-terminal residue" evidence="7">
    <location>
        <position position="272"/>
    </location>
</feature>
<dbReference type="InterPro" id="IPR010666">
    <property type="entry name" value="Znf_GRF"/>
</dbReference>
<dbReference type="Proteomes" id="UP000799776">
    <property type="component" value="Unassembled WGS sequence"/>
</dbReference>
<dbReference type="Pfam" id="PF06839">
    <property type="entry name" value="Zn_ribbon_GRF"/>
    <property type="match status" value="1"/>
</dbReference>
<gene>
    <name evidence="7" type="ORF">K490DRAFT_4970</name>
</gene>
<organism evidence="7 8">
    <name type="scientific">Saccharata proteae CBS 121410</name>
    <dbReference type="NCBI Taxonomy" id="1314787"/>
    <lineage>
        <taxon>Eukaryota</taxon>
        <taxon>Fungi</taxon>
        <taxon>Dikarya</taxon>
        <taxon>Ascomycota</taxon>
        <taxon>Pezizomycotina</taxon>
        <taxon>Dothideomycetes</taxon>
        <taxon>Dothideomycetes incertae sedis</taxon>
        <taxon>Botryosphaeriales</taxon>
        <taxon>Saccharataceae</taxon>
        <taxon>Saccharata</taxon>
    </lineage>
</organism>
<name>A0A9P4HS93_9PEZI</name>
<evidence type="ECO:0000256" key="3">
    <source>
        <dbReference type="ARBA" id="ARBA00022833"/>
    </source>
</evidence>
<keyword evidence="1" id="KW-0479">Metal-binding</keyword>
<dbReference type="AlphaFoldDB" id="A0A9P4HS93"/>
<evidence type="ECO:0000259" key="6">
    <source>
        <dbReference type="PROSITE" id="PS51999"/>
    </source>
</evidence>
<dbReference type="PROSITE" id="PS51999">
    <property type="entry name" value="ZF_GRF"/>
    <property type="match status" value="1"/>
</dbReference>
<feature type="compositionally biased region" description="Polar residues" evidence="5">
    <location>
        <begin position="152"/>
        <end position="170"/>
    </location>
</feature>
<evidence type="ECO:0000256" key="1">
    <source>
        <dbReference type="ARBA" id="ARBA00022723"/>
    </source>
</evidence>
<dbReference type="EMBL" id="ML978729">
    <property type="protein sequence ID" value="KAF2085647.1"/>
    <property type="molecule type" value="Genomic_DNA"/>
</dbReference>
<dbReference type="GO" id="GO:0008270">
    <property type="term" value="F:zinc ion binding"/>
    <property type="evidence" value="ECO:0007669"/>
    <property type="project" value="UniProtKB-KW"/>
</dbReference>
<keyword evidence="8" id="KW-1185">Reference proteome</keyword>
<evidence type="ECO:0000256" key="5">
    <source>
        <dbReference type="SAM" id="MobiDB-lite"/>
    </source>
</evidence>
<evidence type="ECO:0000256" key="2">
    <source>
        <dbReference type="ARBA" id="ARBA00022771"/>
    </source>
</evidence>
<sequence length="272" mass="29981">DCNPRVPANHFKVKKAGPNQGKWFYSCQQQPDDKRCGFFLWQEDAEVRERAAVLANSRDEPDAAAQQSPPKRPSPPPAYQALPSNNGKRKLQSEADGDDEDEFGWPTNGAVQQQITRTLDSGSLMPPPITPRKAIKTNAFATPSRSGLLTPASHHTGNLENTSQANTPTPSRFLGTPSGESEASASLVAEVMNFLGKQNCVLGRENEDGLRQLLKRHVARSEGIARGREMTRLALKEKDAKINYLQARIETLEAEIETRNAVIQNANWQKDG</sequence>
<feature type="region of interest" description="Disordered" evidence="5">
    <location>
        <begin position="54"/>
        <end position="106"/>
    </location>
</feature>
<proteinExistence type="predicted"/>